<keyword evidence="6" id="KW-1133">Transmembrane helix</keyword>
<dbReference type="GO" id="GO:0006843">
    <property type="term" value="P:mitochondrial citrate transmembrane transport"/>
    <property type="evidence" value="ECO:0007669"/>
    <property type="project" value="TreeGrafter"/>
</dbReference>
<keyword evidence="3 10" id="KW-0813">Transport</keyword>
<evidence type="ECO:0000256" key="5">
    <source>
        <dbReference type="ARBA" id="ARBA00022737"/>
    </source>
</evidence>
<evidence type="ECO:0000256" key="6">
    <source>
        <dbReference type="ARBA" id="ARBA00022989"/>
    </source>
</evidence>
<reference evidence="11 12" key="1">
    <citation type="submission" date="2018-07" db="EMBL/GenBank/DDBJ databases">
        <title>The complete nuclear genome of the prasinophyte Chloropicon primus (CCMP1205).</title>
        <authorList>
            <person name="Pombert J.-F."/>
            <person name="Otis C."/>
            <person name="Turmel M."/>
            <person name="Lemieux C."/>
        </authorList>
    </citation>
    <scope>NUCLEOTIDE SEQUENCE [LARGE SCALE GENOMIC DNA]</scope>
    <source>
        <strain evidence="11 12">CCMP1205</strain>
    </source>
</reference>
<keyword evidence="8 9" id="KW-0472">Membrane</keyword>
<dbReference type="PROSITE" id="PS50920">
    <property type="entry name" value="SOLCAR"/>
    <property type="match status" value="2"/>
</dbReference>
<keyword evidence="7" id="KW-0496">Mitochondrion</keyword>
<evidence type="ECO:0000256" key="3">
    <source>
        <dbReference type="ARBA" id="ARBA00022448"/>
    </source>
</evidence>
<accession>A0A5B8MN00</accession>
<dbReference type="Pfam" id="PF00153">
    <property type="entry name" value="Mito_carr"/>
    <property type="match status" value="1"/>
</dbReference>
<dbReference type="PANTHER" id="PTHR45788:SF4">
    <property type="entry name" value="TRICARBOXYLATE TRANSPORT PROTEIN, MITOCHONDRIAL"/>
    <property type="match status" value="1"/>
</dbReference>
<name>A0A5B8MN00_9CHLO</name>
<comment type="subcellular location">
    <subcellularLocation>
        <location evidence="1">Mitochondrion membrane</location>
        <topology evidence="1">Multi-pass membrane protein</topology>
    </subcellularLocation>
</comment>
<dbReference type="Gene3D" id="1.50.40.10">
    <property type="entry name" value="Mitochondrial carrier domain"/>
    <property type="match status" value="1"/>
</dbReference>
<evidence type="ECO:0000313" key="11">
    <source>
        <dbReference type="EMBL" id="QDZ20680.1"/>
    </source>
</evidence>
<dbReference type="Proteomes" id="UP000316726">
    <property type="component" value="Chromosome 4"/>
</dbReference>
<feature type="repeat" description="Solcar" evidence="9">
    <location>
        <begin position="88"/>
        <end position="169"/>
    </location>
</feature>
<keyword evidence="4 9" id="KW-0812">Transmembrane</keyword>
<proteinExistence type="inferred from homology"/>
<evidence type="ECO:0000256" key="8">
    <source>
        <dbReference type="ARBA" id="ARBA00023136"/>
    </source>
</evidence>
<dbReference type="AlphaFoldDB" id="A0A5B8MN00"/>
<dbReference type="PANTHER" id="PTHR45788">
    <property type="entry name" value="SUCCINATE/FUMARATE MITOCHONDRIAL TRANSPORTER-RELATED"/>
    <property type="match status" value="1"/>
</dbReference>
<evidence type="ECO:0000256" key="10">
    <source>
        <dbReference type="RuleBase" id="RU000488"/>
    </source>
</evidence>
<dbReference type="SUPFAM" id="SSF103506">
    <property type="entry name" value="Mitochondrial carrier"/>
    <property type="match status" value="1"/>
</dbReference>
<dbReference type="GO" id="GO:0071913">
    <property type="term" value="F:citrate secondary active transmembrane transporter activity"/>
    <property type="evidence" value="ECO:0007669"/>
    <property type="project" value="TreeGrafter"/>
</dbReference>
<dbReference type="EMBL" id="CP031037">
    <property type="protein sequence ID" value="QDZ20680.1"/>
    <property type="molecule type" value="Genomic_DNA"/>
</dbReference>
<protein>
    <submittedName>
        <fullName evidence="11">Mitochondrial substrate carrier protein</fullName>
    </submittedName>
</protein>
<comment type="similarity">
    <text evidence="2 10">Belongs to the mitochondrial carrier (TC 2.A.29) family.</text>
</comment>
<dbReference type="GO" id="GO:0031966">
    <property type="term" value="C:mitochondrial membrane"/>
    <property type="evidence" value="ECO:0007669"/>
    <property type="project" value="UniProtKB-SubCell"/>
</dbReference>
<keyword evidence="12" id="KW-1185">Reference proteome</keyword>
<evidence type="ECO:0000256" key="4">
    <source>
        <dbReference type="ARBA" id="ARBA00022692"/>
    </source>
</evidence>
<keyword evidence="5" id="KW-0677">Repeat</keyword>
<dbReference type="InterPro" id="IPR018108">
    <property type="entry name" value="MCP_transmembrane"/>
</dbReference>
<dbReference type="InterPro" id="IPR023395">
    <property type="entry name" value="MCP_dom_sf"/>
</dbReference>
<dbReference type="OrthoDB" id="44467at2759"/>
<evidence type="ECO:0000256" key="7">
    <source>
        <dbReference type="ARBA" id="ARBA00023128"/>
    </source>
</evidence>
<dbReference type="InterPro" id="IPR049563">
    <property type="entry name" value="TXTP-like"/>
</dbReference>
<evidence type="ECO:0000313" key="12">
    <source>
        <dbReference type="Proteomes" id="UP000316726"/>
    </source>
</evidence>
<organism evidence="11 12">
    <name type="scientific">Chloropicon primus</name>
    <dbReference type="NCBI Taxonomy" id="1764295"/>
    <lineage>
        <taxon>Eukaryota</taxon>
        <taxon>Viridiplantae</taxon>
        <taxon>Chlorophyta</taxon>
        <taxon>Chloropicophyceae</taxon>
        <taxon>Chloropicales</taxon>
        <taxon>Chloropicaceae</taxon>
        <taxon>Chloropicon</taxon>
    </lineage>
</organism>
<evidence type="ECO:0000256" key="1">
    <source>
        <dbReference type="ARBA" id="ARBA00004225"/>
    </source>
</evidence>
<sequence>MANKRQGQFSFWEQTVIGGVSGIIEVCCTQPTVAVKNALQEARPIHFTPRFMYTGLVVNAASIAPITAVQFGANRALTPFFSDKNGVLSPLMKLATAGTAGMISSLVSGPAELIMIQQQKFGTSMGGTFKSLVSQKGPTIMGKGLSLAAGRDGLYTCFVLGSCHVITAQAQESFGLSPSAAFTVGGLTSGIGAAIFTHPFDTMKTRVQGNALEPTQKSIPEVFSSIWKEGGVGGFYKGFIARGVRLTAAMFILNLSKSKMEEALDSYKSKSESAEQQQEPVQIL</sequence>
<feature type="repeat" description="Solcar" evidence="9">
    <location>
        <begin position="177"/>
        <end position="263"/>
    </location>
</feature>
<evidence type="ECO:0000256" key="2">
    <source>
        <dbReference type="ARBA" id="ARBA00006375"/>
    </source>
</evidence>
<gene>
    <name evidence="11" type="ORF">A3770_04p31980</name>
</gene>
<evidence type="ECO:0000256" key="9">
    <source>
        <dbReference type="PROSITE-ProRule" id="PRU00282"/>
    </source>
</evidence>